<dbReference type="PANTHER" id="PTHR24567:SF74">
    <property type="entry name" value="HTH-TYPE TRANSCRIPTIONAL REGULATOR ARCR"/>
    <property type="match status" value="1"/>
</dbReference>
<dbReference type="PROSITE" id="PS50042">
    <property type="entry name" value="CNMP_BINDING_3"/>
    <property type="match status" value="1"/>
</dbReference>
<feature type="domain" description="Cyclic nucleotide-binding" evidence="1">
    <location>
        <begin position="20"/>
        <end position="100"/>
    </location>
</feature>
<sequence>MDLILHMPDWVREAAKELCFAPDQPLFMPGDCAERVYFLLQGRADIWCMSPQGQRVQLQQRGPGSCVGEMEALTGHTLVNAVTAVTSCRCLALPADTFLQWARADADLAWQLMRYLAHTALEFGAFAAVGISGQLAQKVAYLLLYSPDGQQTRAQLLARTGASGRNLNRVLRRLQQLGCISAGGTVVRVCDRETLFSVYCSDR</sequence>
<dbReference type="AlphaFoldDB" id="A0A1C6JFJ5"/>
<dbReference type="Gene3D" id="2.60.120.10">
    <property type="entry name" value="Jelly Rolls"/>
    <property type="match status" value="1"/>
</dbReference>
<dbReference type="EMBL" id="FMHG01000001">
    <property type="protein sequence ID" value="SCJ80770.1"/>
    <property type="molecule type" value="Genomic_DNA"/>
</dbReference>
<dbReference type="InterPro" id="IPR000595">
    <property type="entry name" value="cNMP-bd_dom"/>
</dbReference>
<dbReference type="InterPro" id="IPR036390">
    <property type="entry name" value="WH_DNA-bd_sf"/>
</dbReference>
<dbReference type="SUPFAM" id="SSF51206">
    <property type="entry name" value="cAMP-binding domain-like"/>
    <property type="match status" value="1"/>
</dbReference>
<protein>
    <submittedName>
        <fullName evidence="2">Nitrogen-responsive regulatory protein</fullName>
    </submittedName>
</protein>
<name>A0A1C6JFJ5_9FIRM</name>
<accession>A0A1C6JFJ5</accession>
<dbReference type="GO" id="GO:0003700">
    <property type="term" value="F:DNA-binding transcription factor activity"/>
    <property type="evidence" value="ECO:0007669"/>
    <property type="project" value="TreeGrafter"/>
</dbReference>
<gene>
    <name evidence="2" type="primary">ntcA</name>
    <name evidence="2" type="ORF">SAMEA3545359_02154</name>
</gene>
<evidence type="ECO:0000259" key="1">
    <source>
        <dbReference type="PROSITE" id="PS50042"/>
    </source>
</evidence>
<evidence type="ECO:0000313" key="2">
    <source>
        <dbReference type="EMBL" id="SCJ80770.1"/>
    </source>
</evidence>
<dbReference type="CDD" id="cd00038">
    <property type="entry name" value="CAP_ED"/>
    <property type="match status" value="1"/>
</dbReference>
<organism evidence="2">
    <name type="scientific">uncultured Anaerotruncus sp</name>
    <dbReference type="NCBI Taxonomy" id="905011"/>
    <lineage>
        <taxon>Bacteria</taxon>
        <taxon>Bacillati</taxon>
        <taxon>Bacillota</taxon>
        <taxon>Clostridia</taxon>
        <taxon>Eubacteriales</taxon>
        <taxon>Oscillospiraceae</taxon>
        <taxon>Anaerotruncus</taxon>
        <taxon>environmental samples</taxon>
    </lineage>
</organism>
<dbReference type="InterPro" id="IPR050397">
    <property type="entry name" value="Env_Response_Regulators"/>
</dbReference>
<dbReference type="SMART" id="SM00100">
    <property type="entry name" value="cNMP"/>
    <property type="match status" value="1"/>
</dbReference>
<reference evidence="2" key="1">
    <citation type="submission" date="2015-09" db="EMBL/GenBank/DDBJ databases">
        <authorList>
            <consortium name="Pathogen Informatics"/>
        </authorList>
    </citation>
    <scope>NUCLEOTIDE SEQUENCE</scope>
    <source>
        <strain evidence="2">2789STDY5834896</strain>
    </source>
</reference>
<dbReference type="GO" id="GO:0005829">
    <property type="term" value="C:cytosol"/>
    <property type="evidence" value="ECO:0007669"/>
    <property type="project" value="TreeGrafter"/>
</dbReference>
<dbReference type="PANTHER" id="PTHR24567">
    <property type="entry name" value="CRP FAMILY TRANSCRIPTIONAL REGULATORY PROTEIN"/>
    <property type="match status" value="1"/>
</dbReference>
<proteinExistence type="predicted"/>
<dbReference type="Pfam" id="PF00027">
    <property type="entry name" value="cNMP_binding"/>
    <property type="match status" value="1"/>
</dbReference>
<dbReference type="InterPro" id="IPR018490">
    <property type="entry name" value="cNMP-bd_dom_sf"/>
</dbReference>
<dbReference type="InterPro" id="IPR014710">
    <property type="entry name" value="RmlC-like_jellyroll"/>
</dbReference>
<dbReference type="SUPFAM" id="SSF46785">
    <property type="entry name" value="Winged helix' DNA-binding domain"/>
    <property type="match status" value="1"/>
</dbReference>